<gene>
    <name evidence="4" type="ORF">LPB140_03605</name>
</gene>
<dbReference type="OrthoDB" id="7520414at2"/>
<sequence length="893" mass="89988">MAGAIKKLTANLVKAGALMFGLSMATPALAAPFTCSGEIYQVQSGQLRVFDPITSTYVNIGVPSSSYNAVGFNTLDNFAYGSQGNNVIRIHSDGSVDTIYNVGFNSFAGDVDDNNGLYLRRSASQYSRVDLATGSVSTINIGGSTASGADIVFVRNAGVPYLIAVTTNQIGVINLNTNMSETKSISGLPSGGFGATWSDFNGRVFTFNNGTGEIFELFDLFTNNPTSTLVGQGDPSGNNDGFSCPNAPFPNLPPVAKNDVFSTAFETAITRNLLLNNGNGVDFDPESTALTVQTTPVSGPSNGTVSIGANGSMTYTPNAGFYGTDSFVYRISDITGLTDTATVTITVPAPPIDLVTKKSRASATSNPGVGDVVTFLIEVTNNGPAAASGVSLTDIIPSGLTPTANNGNVTTGSYNPANGLWSLGTIAAGATQSLIIEGTVNVGQAGQQLTNVTTRAIGDQTDPTNSGNDLGESIIVFPLTLVANDDNSPDIVSNVGSANALNVFDGDSLQGNPATASNTTLSVASGSSVPAGLTFNTSTGIVGVNPGTAAGIYSFIYRICETTNPLNCDEAIATVTVISPPINAANDEVFGIVGASGGTAVLNAFSGDTLGGAAATASNTTLSVASGSSVPAGLSFDPATGNVNVAAGTAAGNYSFNYRLCETASPTNCDIATVTVEVIAATITATADNPTPLTGVAGNANIGNAFTNDLLNGSAVNRSDIIVNINYGATPAYSGAPVPTLNSANGDISVPAGTPAGTYMIGYRICEVINPTNCSTTVITIVITPTANLSITKTNTPGVNGELDQANDILISGASTTYVLVVTNNGPDAVTGAIVTDTPSSGLTCAGTNAVTITGDGVPAGSYTISDLIGGGIILDTIPNGGSTTLSFACTVN</sequence>
<evidence type="ECO:0000259" key="2">
    <source>
        <dbReference type="Pfam" id="PF01345"/>
    </source>
</evidence>
<dbReference type="InterPro" id="IPR001434">
    <property type="entry name" value="OmcB-like_DUF11"/>
</dbReference>
<dbReference type="Proteomes" id="UP000242561">
    <property type="component" value="Chromosome"/>
</dbReference>
<feature type="domain" description="DUF11" evidence="2">
    <location>
        <begin position="363"/>
        <end position="468"/>
    </location>
</feature>
<evidence type="ECO:0000313" key="4">
    <source>
        <dbReference type="EMBL" id="APG62052.1"/>
    </source>
</evidence>
<dbReference type="Gene3D" id="2.60.40.3440">
    <property type="match status" value="1"/>
</dbReference>
<keyword evidence="1" id="KW-0732">Signal</keyword>
<dbReference type="KEGG" id="sphl:LPB140_03605"/>
<protein>
    <submittedName>
        <fullName evidence="4">Uncharacterized protein</fullName>
    </submittedName>
</protein>
<dbReference type="NCBIfam" id="TIGR01451">
    <property type="entry name" value="B_ant_repeat"/>
    <property type="match status" value="2"/>
</dbReference>
<dbReference type="Pfam" id="PF17963">
    <property type="entry name" value="Big_9"/>
    <property type="match status" value="1"/>
</dbReference>
<dbReference type="Pfam" id="PF05345">
    <property type="entry name" value="He_PIG"/>
    <property type="match status" value="1"/>
</dbReference>
<dbReference type="SUPFAM" id="SSF63829">
    <property type="entry name" value="Calcium-dependent phosphotriesterase"/>
    <property type="match status" value="1"/>
</dbReference>
<dbReference type="AlphaFoldDB" id="A0A1L3JA91"/>
<name>A0A1L3JA91_9SPHN</name>
<dbReference type="InterPro" id="IPR047589">
    <property type="entry name" value="DUF11_rpt"/>
</dbReference>
<evidence type="ECO:0000313" key="5">
    <source>
        <dbReference type="Proteomes" id="UP000242561"/>
    </source>
</evidence>
<dbReference type="RefSeq" id="WP_072558700.1">
    <property type="nucleotide sequence ID" value="NZ_CP018154.1"/>
</dbReference>
<proteinExistence type="predicted"/>
<feature type="signal peptide" evidence="1">
    <location>
        <begin position="1"/>
        <end position="30"/>
    </location>
</feature>
<dbReference type="Pfam" id="PF21959">
    <property type="entry name" value="DUF6923"/>
    <property type="match status" value="1"/>
</dbReference>
<reference evidence="4 5" key="1">
    <citation type="submission" date="2016-11" db="EMBL/GenBank/DDBJ databases">
        <title>Sphingorhabdus sp. LPB0140, isolated from marine environment.</title>
        <authorList>
            <person name="Kim E."/>
            <person name="Yi H."/>
        </authorList>
    </citation>
    <scope>NUCLEOTIDE SEQUENCE [LARGE SCALE GENOMIC DNA]</scope>
    <source>
        <strain evidence="4 5">LPB0140</strain>
    </source>
</reference>
<keyword evidence="5" id="KW-1185">Reference proteome</keyword>
<dbReference type="InterPro" id="IPR054215">
    <property type="entry name" value="DUF6923"/>
</dbReference>
<dbReference type="EMBL" id="CP018154">
    <property type="protein sequence ID" value="APG62052.1"/>
    <property type="molecule type" value="Genomic_DNA"/>
</dbReference>
<evidence type="ECO:0000256" key="1">
    <source>
        <dbReference type="SAM" id="SignalP"/>
    </source>
</evidence>
<accession>A0A1L3JA91</accession>
<feature type="chain" id="PRO_5011978556" evidence="1">
    <location>
        <begin position="31"/>
        <end position="893"/>
    </location>
</feature>
<organism evidence="4 5">
    <name type="scientific">Sphingorhabdus lutea</name>
    <dbReference type="NCBI Taxonomy" id="1913578"/>
    <lineage>
        <taxon>Bacteria</taxon>
        <taxon>Pseudomonadati</taxon>
        <taxon>Pseudomonadota</taxon>
        <taxon>Alphaproteobacteria</taxon>
        <taxon>Sphingomonadales</taxon>
        <taxon>Sphingomonadaceae</taxon>
        <taxon>Sphingorhabdus</taxon>
    </lineage>
</organism>
<feature type="domain" description="DUF6923" evidence="3">
    <location>
        <begin position="54"/>
        <end position="246"/>
    </location>
</feature>
<dbReference type="Pfam" id="PF01345">
    <property type="entry name" value="DUF11"/>
    <property type="match status" value="1"/>
</dbReference>
<dbReference type="STRING" id="1913578.LPB140_03605"/>
<evidence type="ECO:0000259" key="3">
    <source>
        <dbReference type="Pfam" id="PF21959"/>
    </source>
</evidence>